<evidence type="ECO:0000256" key="3">
    <source>
        <dbReference type="ARBA" id="ARBA00023027"/>
    </source>
</evidence>
<dbReference type="CDD" id="cd05299">
    <property type="entry name" value="CtBP_dh"/>
    <property type="match status" value="1"/>
</dbReference>
<organism evidence="7 8">
    <name type="scientific">Planosporangium thailandense</name>
    <dbReference type="NCBI Taxonomy" id="765197"/>
    <lineage>
        <taxon>Bacteria</taxon>
        <taxon>Bacillati</taxon>
        <taxon>Actinomycetota</taxon>
        <taxon>Actinomycetes</taxon>
        <taxon>Micromonosporales</taxon>
        <taxon>Micromonosporaceae</taxon>
        <taxon>Planosporangium</taxon>
    </lineage>
</organism>
<evidence type="ECO:0000259" key="6">
    <source>
        <dbReference type="Pfam" id="PF02826"/>
    </source>
</evidence>
<accession>A0ABX0Y7L9</accession>
<dbReference type="Pfam" id="PF00389">
    <property type="entry name" value="2-Hacid_dh"/>
    <property type="match status" value="1"/>
</dbReference>
<dbReference type="SUPFAM" id="SSF52283">
    <property type="entry name" value="Formate/glycerate dehydrogenase catalytic domain-like"/>
    <property type="match status" value="1"/>
</dbReference>
<evidence type="ECO:0000256" key="4">
    <source>
        <dbReference type="RuleBase" id="RU003719"/>
    </source>
</evidence>
<proteinExistence type="inferred from homology"/>
<evidence type="ECO:0000256" key="2">
    <source>
        <dbReference type="ARBA" id="ARBA00023002"/>
    </source>
</evidence>
<feature type="domain" description="D-isomer specific 2-hydroxyacid dehydrogenase catalytic" evidence="5">
    <location>
        <begin position="18"/>
        <end position="303"/>
    </location>
</feature>
<comment type="similarity">
    <text evidence="1 4">Belongs to the D-isomer specific 2-hydroxyacid dehydrogenase family.</text>
</comment>
<dbReference type="EMBL" id="JAATVY010000030">
    <property type="protein sequence ID" value="NJC73418.1"/>
    <property type="molecule type" value="Genomic_DNA"/>
</dbReference>
<reference evidence="7 8" key="1">
    <citation type="submission" date="2020-03" db="EMBL/GenBank/DDBJ databases">
        <title>WGS of the type strain of Planosporangium spp.</title>
        <authorList>
            <person name="Thawai C."/>
        </authorList>
    </citation>
    <scope>NUCLEOTIDE SEQUENCE [LARGE SCALE GENOMIC DNA]</scope>
    <source>
        <strain evidence="7 8">TBRC 5610</strain>
    </source>
</reference>
<dbReference type="Gene3D" id="3.40.50.720">
    <property type="entry name" value="NAD(P)-binding Rossmann-like Domain"/>
    <property type="match status" value="2"/>
</dbReference>
<dbReference type="Proteomes" id="UP000722989">
    <property type="component" value="Unassembled WGS sequence"/>
</dbReference>
<feature type="domain" description="D-isomer specific 2-hydroxyacid dehydrogenase NAD-binding" evidence="6">
    <location>
        <begin position="109"/>
        <end position="280"/>
    </location>
</feature>
<name>A0ABX0Y7L9_9ACTN</name>
<dbReference type="InterPro" id="IPR006139">
    <property type="entry name" value="D-isomer_2_OHA_DH_cat_dom"/>
</dbReference>
<keyword evidence="3" id="KW-0520">NAD</keyword>
<dbReference type="PANTHER" id="PTHR43761">
    <property type="entry name" value="D-ISOMER SPECIFIC 2-HYDROXYACID DEHYDROGENASE FAMILY PROTEIN (AFU_ORTHOLOGUE AFUA_1G13630)"/>
    <property type="match status" value="1"/>
</dbReference>
<dbReference type="InterPro" id="IPR029753">
    <property type="entry name" value="D-isomer_DH_CS"/>
</dbReference>
<comment type="caution">
    <text evidence="7">The sequence shown here is derived from an EMBL/GenBank/DDBJ whole genome shotgun (WGS) entry which is preliminary data.</text>
</comment>
<dbReference type="InterPro" id="IPR050418">
    <property type="entry name" value="D-iso_2-hydroxyacid_DH_PdxB"/>
</dbReference>
<protein>
    <submittedName>
        <fullName evidence="7">C-terminal binding protein</fullName>
    </submittedName>
</protein>
<keyword evidence="8" id="KW-1185">Reference proteome</keyword>
<dbReference type="SUPFAM" id="SSF51735">
    <property type="entry name" value="NAD(P)-binding Rossmann-fold domains"/>
    <property type="match status" value="1"/>
</dbReference>
<dbReference type="InterPro" id="IPR006140">
    <property type="entry name" value="D-isomer_DH_NAD-bd"/>
</dbReference>
<gene>
    <name evidence="7" type="ORF">HC031_27385</name>
</gene>
<dbReference type="Pfam" id="PF02826">
    <property type="entry name" value="2-Hacid_dh_C"/>
    <property type="match status" value="1"/>
</dbReference>
<dbReference type="InterPro" id="IPR043322">
    <property type="entry name" value="CtBP"/>
</dbReference>
<evidence type="ECO:0000256" key="1">
    <source>
        <dbReference type="ARBA" id="ARBA00005854"/>
    </source>
</evidence>
<dbReference type="PROSITE" id="PS00670">
    <property type="entry name" value="D_2_HYDROXYACID_DH_2"/>
    <property type="match status" value="1"/>
</dbReference>
<dbReference type="RefSeq" id="WP_167928327.1">
    <property type="nucleotide sequence ID" value="NZ_JAATVY010000030.1"/>
</dbReference>
<evidence type="ECO:0000313" key="8">
    <source>
        <dbReference type="Proteomes" id="UP000722989"/>
    </source>
</evidence>
<dbReference type="PROSITE" id="PS00671">
    <property type="entry name" value="D_2_HYDROXYACID_DH_3"/>
    <property type="match status" value="1"/>
</dbReference>
<evidence type="ECO:0000259" key="5">
    <source>
        <dbReference type="Pfam" id="PF00389"/>
    </source>
</evidence>
<evidence type="ECO:0000313" key="7">
    <source>
        <dbReference type="EMBL" id="NJC73418.1"/>
    </source>
</evidence>
<sequence length="313" mass="32729">MRKTVVITDCDHGGVDVERAVFEAAGLDVTVAHCRTAEEVVAAGRGALALVTQYAPVTRAALAELPGLRAVARYGTGVDTIDVAAAAERGVAVICVPDYAVSEVSDHTIALILALTRGVVAADRAVRAGRWDLDEVRPVRRTSTLRLGLVGVGRIGAMVARKAAALGFDVVAYDEQPLPDGIGRVGFDELLATSDVVSLHLPLTERTRHLIGAAELARMRPGSFLVNTARGAVVDESALAGALRSGHLGGAGLDVVESEPLAADSPLRECPNVVITPHVAFYSQQAIHELKYRVATGVVDALRAAGAIEKEES</sequence>
<dbReference type="InterPro" id="IPR036291">
    <property type="entry name" value="NAD(P)-bd_dom_sf"/>
</dbReference>
<keyword evidence="2 4" id="KW-0560">Oxidoreductase</keyword>
<dbReference type="PANTHER" id="PTHR43761:SF1">
    <property type="entry name" value="D-ISOMER SPECIFIC 2-HYDROXYACID DEHYDROGENASE CATALYTIC DOMAIN-CONTAINING PROTEIN-RELATED"/>
    <property type="match status" value="1"/>
</dbReference>